<gene>
    <name evidence="1" type="ORF">E3T27_02845</name>
</gene>
<comment type="caution">
    <text evidence="1">The sequence shown here is derived from an EMBL/GenBank/DDBJ whole genome shotgun (WGS) entry which is preliminary data.</text>
</comment>
<dbReference type="OrthoDB" id="4943016at2"/>
<sequence>MARREGNTGVTGPSVWLGGIDQPAALDALLAWIASGGPTRIDEPALSLPPVLHSAILGIGTPIRAHSPLH</sequence>
<dbReference type="Proteomes" id="UP000298424">
    <property type="component" value="Unassembled WGS sequence"/>
</dbReference>
<reference evidence="1 2" key="1">
    <citation type="submission" date="2019-03" db="EMBL/GenBank/DDBJ databases">
        <title>Genomics of glacier-inhabiting Cryobacterium strains.</title>
        <authorList>
            <person name="Liu Q."/>
            <person name="Xin Y.-H."/>
        </authorList>
    </citation>
    <scope>NUCLEOTIDE SEQUENCE [LARGE SCALE GENOMIC DNA]</scope>
    <source>
        <strain evidence="1 2">TMT1-1</strain>
    </source>
</reference>
<organism evidence="1 2">
    <name type="scientific">Cryobacterium lyxosi</name>
    <dbReference type="NCBI Taxonomy" id="1259228"/>
    <lineage>
        <taxon>Bacteria</taxon>
        <taxon>Bacillati</taxon>
        <taxon>Actinomycetota</taxon>
        <taxon>Actinomycetes</taxon>
        <taxon>Micrococcales</taxon>
        <taxon>Microbacteriaceae</taxon>
        <taxon>Cryobacterium</taxon>
    </lineage>
</organism>
<dbReference type="EMBL" id="SOGT01000002">
    <property type="protein sequence ID" value="TFD28835.1"/>
    <property type="molecule type" value="Genomic_DNA"/>
</dbReference>
<protein>
    <submittedName>
        <fullName evidence="1">Uncharacterized protein</fullName>
    </submittedName>
</protein>
<dbReference type="AlphaFoldDB" id="A0A4R8ZKT7"/>
<evidence type="ECO:0000313" key="2">
    <source>
        <dbReference type="Proteomes" id="UP000298424"/>
    </source>
</evidence>
<name>A0A4R8ZKT7_9MICO</name>
<accession>A0A4R8ZKT7</accession>
<keyword evidence="2" id="KW-1185">Reference proteome</keyword>
<evidence type="ECO:0000313" key="1">
    <source>
        <dbReference type="EMBL" id="TFD28835.1"/>
    </source>
</evidence>
<proteinExistence type="predicted"/>